<protein>
    <recommendedName>
        <fullName evidence="2">Pyridoxal phosphate homeostasis protein</fullName>
        <shortName evidence="2">PLP homeostasis protein</shortName>
    </recommendedName>
</protein>
<gene>
    <name evidence="5" type="ORF">ACFONP_04145</name>
</gene>
<evidence type="ECO:0000256" key="1">
    <source>
        <dbReference type="ARBA" id="ARBA00022898"/>
    </source>
</evidence>
<dbReference type="PANTHER" id="PTHR10146:SF14">
    <property type="entry name" value="PYRIDOXAL PHOSPHATE HOMEOSTASIS PROTEIN"/>
    <property type="match status" value="1"/>
</dbReference>
<organism evidence="5 6">
    <name type="scientific">Parvularcula lutaonensis</name>
    <dbReference type="NCBI Taxonomy" id="491923"/>
    <lineage>
        <taxon>Bacteria</taxon>
        <taxon>Pseudomonadati</taxon>
        <taxon>Pseudomonadota</taxon>
        <taxon>Alphaproteobacteria</taxon>
        <taxon>Parvularculales</taxon>
        <taxon>Parvularculaceae</taxon>
        <taxon>Parvularcula</taxon>
    </lineage>
</organism>
<proteinExistence type="inferred from homology"/>
<sequence>MDTETLIRNRNDVLEAIAKAAEEAGRKASDVTLTAVSKTFPAETILPLLEAGHRVFGENRVQEAQAKWPKLRERFPDLELRLIGPLQSNKAKDAVALFDVIETVDRPKIVRVLAEEMERQGRKLPVFVQVNTGEEPQKAGVVPAEAQAFVTACREEHGLDVVGLMAIPPVGDVPAPHFALLKRLADRLGLPRLSMGMSSDYLDAVSLGATEVRVGSGIFGAREQRDG</sequence>
<dbReference type="PIRSF" id="PIRSF004848">
    <property type="entry name" value="YBL036c_PLPDEIII"/>
    <property type="match status" value="1"/>
</dbReference>
<dbReference type="NCBIfam" id="TIGR00044">
    <property type="entry name" value="YggS family pyridoxal phosphate-dependent enzyme"/>
    <property type="match status" value="1"/>
</dbReference>
<dbReference type="Pfam" id="PF01168">
    <property type="entry name" value="Ala_racemase_N"/>
    <property type="match status" value="1"/>
</dbReference>
<feature type="modified residue" description="N6-(pyridoxal phosphate)lysine" evidence="2">
    <location>
        <position position="38"/>
    </location>
</feature>
<dbReference type="Gene3D" id="3.20.20.10">
    <property type="entry name" value="Alanine racemase"/>
    <property type="match status" value="1"/>
</dbReference>
<comment type="function">
    <text evidence="2">Pyridoxal 5'-phosphate (PLP)-binding protein, which is involved in PLP homeostasis.</text>
</comment>
<evidence type="ECO:0000256" key="2">
    <source>
        <dbReference type="HAMAP-Rule" id="MF_02087"/>
    </source>
</evidence>
<comment type="similarity">
    <text evidence="2 3">Belongs to the pyridoxal phosphate-binding protein YggS/PROSC family.</text>
</comment>
<evidence type="ECO:0000313" key="6">
    <source>
        <dbReference type="Proteomes" id="UP001595607"/>
    </source>
</evidence>
<dbReference type="RefSeq" id="WP_189573795.1">
    <property type="nucleotide sequence ID" value="NZ_BMXU01000001.1"/>
</dbReference>
<reference evidence="6" key="1">
    <citation type="journal article" date="2019" name="Int. J. Syst. Evol. Microbiol.">
        <title>The Global Catalogue of Microorganisms (GCM) 10K type strain sequencing project: providing services to taxonomists for standard genome sequencing and annotation.</title>
        <authorList>
            <consortium name="The Broad Institute Genomics Platform"/>
            <consortium name="The Broad Institute Genome Sequencing Center for Infectious Disease"/>
            <person name="Wu L."/>
            <person name="Ma J."/>
        </authorList>
    </citation>
    <scope>NUCLEOTIDE SEQUENCE [LARGE SCALE GENOMIC DNA]</scope>
    <source>
        <strain evidence="6">KCTC 22245</strain>
    </source>
</reference>
<feature type="domain" description="Alanine racemase N-terminal" evidence="4">
    <location>
        <begin position="14"/>
        <end position="222"/>
    </location>
</feature>
<dbReference type="InterPro" id="IPR001608">
    <property type="entry name" value="Ala_racemase_N"/>
</dbReference>
<dbReference type="Proteomes" id="UP001595607">
    <property type="component" value="Unassembled WGS sequence"/>
</dbReference>
<dbReference type="InterPro" id="IPR029066">
    <property type="entry name" value="PLP-binding_barrel"/>
</dbReference>
<dbReference type="PANTHER" id="PTHR10146">
    <property type="entry name" value="PROLINE SYNTHETASE CO-TRANSCRIBED BACTERIAL HOMOLOG PROTEIN"/>
    <property type="match status" value="1"/>
</dbReference>
<comment type="caution">
    <text evidence="5">The sequence shown here is derived from an EMBL/GenBank/DDBJ whole genome shotgun (WGS) entry which is preliminary data.</text>
</comment>
<keyword evidence="6" id="KW-1185">Reference proteome</keyword>
<accession>A0ABV7M8Y7</accession>
<dbReference type="SUPFAM" id="SSF51419">
    <property type="entry name" value="PLP-binding barrel"/>
    <property type="match status" value="1"/>
</dbReference>
<dbReference type="InterPro" id="IPR011078">
    <property type="entry name" value="PyrdxlP_homeostasis"/>
</dbReference>
<name>A0ABV7M8Y7_9PROT</name>
<keyword evidence="1 2" id="KW-0663">Pyridoxal phosphate</keyword>
<dbReference type="CDD" id="cd00635">
    <property type="entry name" value="PLPDE_III_YBL036c_like"/>
    <property type="match status" value="1"/>
</dbReference>
<evidence type="ECO:0000313" key="5">
    <source>
        <dbReference type="EMBL" id="MFC3301915.1"/>
    </source>
</evidence>
<dbReference type="EMBL" id="JBHRVA010000002">
    <property type="protein sequence ID" value="MFC3301915.1"/>
    <property type="molecule type" value="Genomic_DNA"/>
</dbReference>
<evidence type="ECO:0000256" key="3">
    <source>
        <dbReference type="RuleBase" id="RU004514"/>
    </source>
</evidence>
<dbReference type="HAMAP" id="MF_02087">
    <property type="entry name" value="PLP_homeostasis"/>
    <property type="match status" value="1"/>
</dbReference>
<evidence type="ECO:0000259" key="4">
    <source>
        <dbReference type="Pfam" id="PF01168"/>
    </source>
</evidence>